<dbReference type="Proteomes" id="UP000298355">
    <property type="component" value="Unassembled WGS sequence"/>
</dbReference>
<dbReference type="Pfam" id="PF00583">
    <property type="entry name" value="Acetyltransf_1"/>
    <property type="match status" value="1"/>
</dbReference>
<dbReference type="PANTHER" id="PTHR43877">
    <property type="entry name" value="AMINOALKYLPHOSPHONATE N-ACETYLTRANSFERASE-RELATED-RELATED"/>
    <property type="match status" value="1"/>
</dbReference>
<evidence type="ECO:0000259" key="4">
    <source>
        <dbReference type="PROSITE" id="PS51186"/>
    </source>
</evidence>
<reference evidence="5 6" key="1">
    <citation type="submission" date="2019-03" db="EMBL/GenBank/DDBJ databases">
        <title>Genomics of glacier-inhabiting Cryobacterium strains.</title>
        <authorList>
            <person name="Liu Q."/>
            <person name="Xin Y.-H."/>
        </authorList>
    </citation>
    <scope>NUCLEOTIDE SEQUENCE [LARGE SCALE GENOMIC DNA]</scope>
    <source>
        <strain evidence="5 6">TMT4-23</strain>
    </source>
</reference>
<dbReference type="SUPFAM" id="SSF55729">
    <property type="entry name" value="Acyl-CoA N-acyltransferases (Nat)"/>
    <property type="match status" value="1"/>
</dbReference>
<dbReference type="Gene3D" id="3.40.630.30">
    <property type="match status" value="1"/>
</dbReference>
<dbReference type="PANTHER" id="PTHR43877:SF2">
    <property type="entry name" value="AMINOALKYLPHOSPHONATE N-ACETYLTRANSFERASE-RELATED"/>
    <property type="match status" value="1"/>
</dbReference>
<evidence type="ECO:0000313" key="6">
    <source>
        <dbReference type="Proteomes" id="UP000298355"/>
    </source>
</evidence>
<protein>
    <submittedName>
        <fullName evidence="5">GNAT family N-acetyltransferase</fullName>
    </submittedName>
</protein>
<evidence type="ECO:0000256" key="1">
    <source>
        <dbReference type="ARBA" id="ARBA00022679"/>
    </source>
</evidence>
<keyword evidence="2" id="KW-0012">Acyltransferase</keyword>
<gene>
    <name evidence="5" type="ORF">E3O65_09665</name>
</gene>
<dbReference type="InterPro" id="IPR050832">
    <property type="entry name" value="Bact_Acetyltransf"/>
</dbReference>
<feature type="domain" description="N-acetyltransferase" evidence="4">
    <location>
        <begin position="92"/>
        <end position="236"/>
    </location>
</feature>
<evidence type="ECO:0000313" key="5">
    <source>
        <dbReference type="EMBL" id="TFC97976.1"/>
    </source>
</evidence>
<dbReference type="PROSITE" id="PS51186">
    <property type="entry name" value="GNAT"/>
    <property type="match status" value="1"/>
</dbReference>
<dbReference type="CDD" id="cd04301">
    <property type="entry name" value="NAT_SF"/>
    <property type="match status" value="1"/>
</dbReference>
<organism evidence="5 6">
    <name type="scientific">Cryobacterium breve</name>
    <dbReference type="NCBI Taxonomy" id="1259258"/>
    <lineage>
        <taxon>Bacteria</taxon>
        <taxon>Bacillati</taxon>
        <taxon>Actinomycetota</taxon>
        <taxon>Actinomycetes</taxon>
        <taxon>Micrococcales</taxon>
        <taxon>Microbacteriaceae</taxon>
        <taxon>Cryobacterium</taxon>
    </lineage>
</organism>
<keyword evidence="1" id="KW-0808">Transferase</keyword>
<proteinExistence type="predicted"/>
<feature type="compositionally biased region" description="Basic and acidic residues" evidence="3">
    <location>
        <begin position="7"/>
        <end position="20"/>
    </location>
</feature>
<keyword evidence="6" id="KW-1185">Reference proteome</keyword>
<feature type="region of interest" description="Disordered" evidence="3">
    <location>
        <begin position="1"/>
        <end position="20"/>
    </location>
</feature>
<dbReference type="EMBL" id="SOGJ01000022">
    <property type="protein sequence ID" value="TFC97976.1"/>
    <property type="molecule type" value="Genomic_DNA"/>
</dbReference>
<evidence type="ECO:0000256" key="3">
    <source>
        <dbReference type="SAM" id="MobiDB-lite"/>
    </source>
</evidence>
<accession>A0ABY2J2U4</accession>
<dbReference type="InterPro" id="IPR016181">
    <property type="entry name" value="Acyl_CoA_acyltransferase"/>
</dbReference>
<comment type="caution">
    <text evidence="5">The sequence shown here is derived from an EMBL/GenBank/DDBJ whole genome shotgun (WGS) entry which is preliminary data.</text>
</comment>
<dbReference type="InterPro" id="IPR000182">
    <property type="entry name" value="GNAT_dom"/>
</dbReference>
<name>A0ABY2J2U4_9MICO</name>
<sequence>MRQGGLLHDHGERGRGDDVGVARGSRGLRVEIDRVRGEDRAGELAHLLSADEIRGDGREDPALQFGVDRHRASLPASADAAASGRLAGVKIKRVRLGDPEVAPLLADLAREYEERYGDGDSVHDVPADAFDPPSGVFLVLLANGVTVAGGGIRRLNETTGELKRMWTNPAYRRQGHAVSLLAALEEVAQQLGYRHLRLETGHAQPEALALYRRLGYREIGNYGIYPNATGFERTFDAPERLP</sequence>
<evidence type="ECO:0000256" key="2">
    <source>
        <dbReference type="ARBA" id="ARBA00023315"/>
    </source>
</evidence>